<evidence type="ECO:0000256" key="1">
    <source>
        <dbReference type="SAM" id="MobiDB-lite"/>
    </source>
</evidence>
<evidence type="ECO:0000313" key="4">
    <source>
        <dbReference type="Proteomes" id="UP000001949"/>
    </source>
</evidence>
<dbReference type="RefSeq" id="XP_765947.1">
    <property type="nucleotide sequence ID" value="XM_760854.1"/>
</dbReference>
<dbReference type="AlphaFoldDB" id="Q4N8P4"/>
<dbReference type="InParanoid" id="Q4N8P4"/>
<evidence type="ECO:0000313" key="3">
    <source>
        <dbReference type="EMBL" id="EAN33664.1"/>
    </source>
</evidence>
<accession>Q4N8P4</accession>
<keyword evidence="2" id="KW-0812">Transmembrane</keyword>
<keyword evidence="2" id="KW-0472">Membrane</keyword>
<evidence type="ECO:0000256" key="2">
    <source>
        <dbReference type="SAM" id="Phobius"/>
    </source>
</evidence>
<dbReference type="Proteomes" id="UP000001949">
    <property type="component" value="Unassembled WGS sequence"/>
</dbReference>
<organism evidence="3 4">
    <name type="scientific">Theileria parva</name>
    <name type="common">East coast fever infection agent</name>
    <dbReference type="NCBI Taxonomy" id="5875"/>
    <lineage>
        <taxon>Eukaryota</taxon>
        <taxon>Sar</taxon>
        <taxon>Alveolata</taxon>
        <taxon>Apicomplexa</taxon>
        <taxon>Aconoidasida</taxon>
        <taxon>Piroplasmida</taxon>
        <taxon>Theileriidae</taxon>
        <taxon>Theileria</taxon>
    </lineage>
</organism>
<comment type="caution">
    <text evidence="3">The sequence shown here is derived from an EMBL/GenBank/DDBJ whole genome shotgun (WGS) entry which is preliminary data.</text>
</comment>
<proteinExistence type="predicted"/>
<reference evidence="3 4" key="1">
    <citation type="journal article" date="2005" name="Science">
        <title>Genome sequence of Theileria parva, a bovine pathogen that transforms lymphocytes.</title>
        <authorList>
            <person name="Gardner M.J."/>
            <person name="Bishop R."/>
            <person name="Shah T."/>
            <person name="de Villiers E.P."/>
            <person name="Carlton J.M."/>
            <person name="Hall N."/>
            <person name="Ren Q."/>
            <person name="Paulsen I.T."/>
            <person name="Pain A."/>
            <person name="Berriman M."/>
            <person name="Wilson R.J.M."/>
            <person name="Sato S."/>
            <person name="Ralph S.A."/>
            <person name="Mann D.J."/>
            <person name="Xiong Z."/>
            <person name="Shallom S.J."/>
            <person name="Weidman J."/>
            <person name="Jiang L."/>
            <person name="Lynn J."/>
            <person name="Weaver B."/>
            <person name="Shoaibi A."/>
            <person name="Domingo A.R."/>
            <person name="Wasawo D."/>
            <person name="Crabtree J."/>
            <person name="Wortman J.R."/>
            <person name="Haas B."/>
            <person name="Angiuoli S.V."/>
            <person name="Creasy T.H."/>
            <person name="Lu C."/>
            <person name="Suh B."/>
            <person name="Silva J.C."/>
            <person name="Utterback T.R."/>
            <person name="Feldblyum T.V."/>
            <person name="Pertea M."/>
            <person name="Allen J."/>
            <person name="Nierman W.C."/>
            <person name="Taracha E.L.N."/>
            <person name="Salzberg S.L."/>
            <person name="White O.R."/>
            <person name="Fitzhugh H.A."/>
            <person name="Morzaria S."/>
            <person name="Venter J.C."/>
            <person name="Fraser C.M."/>
            <person name="Nene V."/>
        </authorList>
    </citation>
    <scope>NUCLEOTIDE SEQUENCE [LARGE SCALE GENOMIC DNA]</scope>
    <source>
        <strain evidence="3 4">Muguga</strain>
    </source>
</reference>
<dbReference type="GeneID" id="3503182"/>
<gene>
    <name evidence="3" type="ordered locus">TP01_0420</name>
</gene>
<feature type="region of interest" description="Disordered" evidence="1">
    <location>
        <begin position="382"/>
        <end position="403"/>
    </location>
</feature>
<keyword evidence="2" id="KW-1133">Transmembrane helix</keyword>
<dbReference type="VEuPathDB" id="PiroplasmaDB:TpMuguga_01g00420"/>
<feature type="compositionally biased region" description="Low complexity" evidence="1">
    <location>
        <begin position="382"/>
        <end position="396"/>
    </location>
</feature>
<dbReference type="KEGG" id="tpv:TP01_0420"/>
<feature type="transmembrane region" description="Helical" evidence="2">
    <location>
        <begin position="12"/>
        <end position="33"/>
    </location>
</feature>
<dbReference type="EMBL" id="AAGK01000001">
    <property type="protein sequence ID" value="EAN33664.1"/>
    <property type="molecule type" value="Genomic_DNA"/>
</dbReference>
<dbReference type="OMA" id="KMYDMFK"/>
<name>Q4N8P4_THEPA</name>
<dbReference type="eggNOG" id="ENOG502TN65">
    <property type="taxonomic scope" value="Eukaryota"/>
</dbReference>
<protein>
    <submittedName>
        <fullName evidence="3">Uncharacterized protein</fullName>
    </submittedName>
</protein>
<sequence length="1038" mass="119267">MLVFYNANFSKIRVLNLIFIISLFVNYCNSFLYSKNGKISHLPLTHQFKSRNNLPKFKCSPDSTNYVDKRPYAYSENVIGLLSTPEKRIEIIRSLYDSISKGKSRFSSLLYVTNSHEDLVNVHNVISNDLNNDSGIFNGINIIFNESVKLYKNFTITLSDYSALSECLTNFGGIDLRKKALTLNCDLVRGRRINSFKSILKKVLESYFTNLDPFTNIFSDKNLRIHLDDDFLVPANEFIDSNFKTVEQFVDLFNLRNTGENLLEHTDKPRGKSEIQMNDEKLVIFNNFGVNYDMKNSKVNCSLYDDLILRLGPNCTFIGLSSSIYNVNNVANWLNALSKPTKVITLSKVPTFNLLTKYGHLNPFDTSTKNIANNAIIDPVNTNTNTDDSVDTNNSVGASQTGDGVENVVDPKKMYDMFKKKNNKTKLTSLNPSLDELVIRSIIEALETRGITTYNQLVTVVPSARRFFRQYLRILRRSPAYLDSKNRLYNLLKLIVNVRENKYFSKFIKNFHLYPLVNVLHDPSPPILFEYIKQRGLYPTVVYCFNDMERISRLFYGYLNSLAGEDIGGNPQNEVNSDGSSFEPFNDIILSSEKIEGAKHYIFLDKLEMQEWKLFTPSNEFLYTLTAGSDLVTFTVHFHTLFHTIKSLISPIYFNYSHFNNANNRSSSLTTPNTTRPVVTHKATETSNTHNTTHPVVTHNATDTGKISNVAYNGEFGSYLKECKEKYERMFPDYFALKELIDSSENRLKAMNVDTFKLMQINSRLTKSREFFETMSNSLLSKLSFRGYSVYILIKSLRNKISIIQGADNQQYSTVPKSSYLVNNFARNELMGFYPNGRGNVLLKNVKTGNYIITTFLFLKDVMSIREQTSEDSVNVYDILKDLANVKTRKIKVDNDLRKYINAENMVISVVSKDYVRIRKLSLLLPAFLKNLIDEHITSYNESFNSLMDLINNNRNTVNGVTSVNSTLSSDEMENNVNNDDEMENIINNDDEMENNVINDGVMKLVDEYLNLRKRYKRRNLEDVIKNYQFKNAFYGRS</sequence>
<keyword evidence="4" id="KW-1185">Reference proteome</keyword>